<dbReference type="RefSeq" id="WP_102162378.1">
    <property type="nucleotide sequence ID" value="NZ_JALXLX010000019.1"/>
</dbReference>
<dbReference type="AlphaFoldDB" id="A0A2N6PG19"/>
<organism evidence="6 7">
    <name type="scientific">Brevibacterium luteolum</name>
    <dbReference type="NCBI Taxonomy" id="199591"/>
    <lineage>
        <taxon>Bacteria</taxon>
        <taxon>Bacillati</taxon>
        <taxon>Actinomycetota</taxon>
        <taxon>Actinomycetes</taxon>
        <taxon>Micrococcales</taxon>
        <taxon>Brevibacteriaceae</taxon>
        <taxon>Brevibacterium</taxon>
    </lineage>
</organism>
<evidence type="ECO:0000256" key="5">
    <source>
        <dbReference type="ARBA" id="ARBA00023239"/>
    </source>
</evidence>
<comment type="catalytic activity">
    <reaction evidence="1">
        <text>(4aS,6R)-4a-hydroxy-L-erythro-5,6,7,8-tetrahydrobiopterin = (6R)-L-erythro-6,7-dihydrobiopterin + H2O</text>
        <dbReference type="Rhea" id="RHEA:11920"/>
        <dbReference type="ChEBI" id="CHEBI:15377"/>
        <dbReference type="ChEBI" id="CHEBI:15642"/>
        <dbReference type="ChEBI" id="CHEBI:43120"/>
        <dbReference type="EC" id="4.2.1.96"/>
    </reaction>
</comment>
<dbReference type="EC" id="4.2.1.96" evidence="3"/>
<dbReference type="SUPFAM" id="SSF55248">
    <property type="entry name" value="PCD-like"/>
    <property type="match status" value="1"/>
</dbReference>
<dbReference type="Pfam" id="PF01329">
    <property type="entry name" value="Pterin_4a"/>
    <property type="match status" value="1"/>
</dbReference>
<dbReference type="NCBIfam" id="NF002017">
    <property type="entry name" value="PRK00823.1-2"/>
    <property type="match status" value="1"/>
</dbReference>
<reference evidence="6 7" key="1">
    <citation type="submission" date="2017-09" db="EMBL/GenBank/DDBJ databases">
        <title>Bacterial strain isolated from the female urinary microbiota.</title>
        <authorList>
            <person name="Thomas-White K."/>
            <person name="Kumar N."/>
            <person name="Forster S."/>
            <person name="Putonti C."/>
            <person name="Lawley T."/>
            <person name="Wolfe A.J."/>
        </authorList>
    </citation>
    <scope>NUCLEOTIDE SEQUENCE [LARGE SCALE GENOMIC DNA]</scope>
    <source>
        <strain evidence="6 7">UMB0680</strain>
    </source>
</reference>
<dbReference type="Proteomes" id="UP000235703">
    <property type="component" value="Unassembled WGS sequence"/>
</dbReference>
<evidence type="ECO:0000256" key="3">
    <source>
        <dbReference type="ARBA" id="ARBA00013252"/>
    </source>
</evidence>
<comment type="similarity">
    <text evidence="2">Belongs to the pterin-4-alpha-carbinolamine dehydratase family.</text>
</comment>
<comment type="caution">
    <text evidence="6">The sequence shown here is derived from an EMBL/GenBank/DDBJ whole genome shotgun (WGS) entry which is preliminary data.</text>
</comment>
<dbReference type="Gene3D" id="3.30.1360.20">
    <property type="entry name" value="Transcriptional coactivator/pterin dehydratase"/>
    <property type="match status" value="1"/>
</dbReference>
<dbReference type="CDD" id="cd00488">
    <property type="entry name" value="PCD_DCoH"/>
    <property type="match status" value="1"/>
</dbReference>
<keyword evidence="7" id="KW-1185">Reference proteome</keyword>
<sequence>MSDPKKKLSADEVAEANLADWQQRGETITATYRTGDFATGLEFTNRVGAAAEDADHHPDILLTYPQVQVTLWSHDVGGLTSRDIRMALTISQLAAEQELETV</sequence>
<evidence type="ECO:0000313" key="6">
    <source>
        <dbReference type="EMBL" id="PMB97621.1"/>
    </source>
</evidence>
<dbReference type="GeneID" id="86843917"/>
<dbReference type="EMBL" id="PNFZ01000005">
    <property type="protein sequence ID" value="PMB97621.1"/>
    <property type="molecule type" value="Genomic_DNA"/>
</dbReference>
<dbReference type="OrthoDB" id="15077at2"/>
<accession>A0A2N6PG19</accession>
<protein>
    <recommendedName>
        <fullName evidence="4">Putative pterin-4-alpha-carbinolamine dehydratase</fullName>
        <ecNumber evidence="3">4.2.1.96</ecNumber>
    </recommendedName>
</protein>
<dbReference type="GO" id="GO:0008124">
    <property type="term" value="F:4-alpha-hydroxytetrahydrobiopterin dehydratase activity"/>
    <property type="evidence" value="ECO:0007669"/>
    <property type="project" value="UniProtKB-EC"/>
</dbReference>
<name>A0A2N6PG19_9MICO</name>
<dbReference type="PANTHER" id="PTHR12599:SF0">
    <property type="entry name" value="PTERIN-4-ALPHA-CARBINOLAMINE DEHYDRATASE"/>
    <property type="match status" value="1"/>
</dbReference>
<gene>
    <name evidence="6" type="ORF">CJ198_09420</name>
</gene>
<evidence type="ECO:0000256" key="2">
    <source>
        <dbReference type="ARBA" id="ARBA00006472"/>
    </source>
</evidence>
<dbReference type="InterPro" id="IPR001533">
    <property type="entry name" value="Pterin_deHydtase"/>
</dbReference>
<evidence type="ECO:0000313" key="7">
    <source>
        <dbReference type="Proteomes" id="UP000235703"/>
    </source>
</evidence>
<dbReference type="InterPro" id="IPR036428">
    <property type="entry name" value="PCD_sf"/>
</dbReference>
<keyword evidence="5" id="KW-0456">Lyase</keyword>
<dbReference type="PANTHER" id="PTHR12599">
    <property type="entry name" value="PTERIN-4-ALPHA-CARBINOLAMINE DEHYDRATASE"/>
    <property type="match status" value="1"/>
</dbReference>
<evidence type="ECO:0000256" key="4">
    <source>
        <dbReference type="ARBA" id="ARBA00021735"/>
    </source>
</evidence>
<proteinExistence type="inferred from homology"/>
<dbReference type="GO" id="GO:0006729">
    <property type="term" value="P:tetrahydrobiopterin biosynthetic process"/>
    <property type="evidence" value="ECO:0007669"/>
    <property type="project" value="InterPro"/>
</dbReference>
<evidence type="ECO:0000256" key="1">
    <source>
        <dbReference type="ARBA" id="ARBA00001554"/>
    </source>
</evidence>